<sequence>MMFGKTLAVAEVLALLIPFRVKDKGSKVIESHKNLVEHVVMKGNKKSHSNGRFHEINSKNIPPFPIYHYLCNRKTIL</sequence>
<dbReference type="Proteomes" id="UP000005580">
    <property type="component" value="Unassembled WGS sequence"/>
</dbReference>
<proteinExistence type="predicted"/>
<dbReference type="EMBL" id="AEPE02000002">
    <property type="protein sequence ID" value="EFZ38357.1"/>
    <property type="molecule type" value="Genomic_DNA"/>
</dbReference>
<accession>E7RLJ2</accession>
<evidence type="ECO:0000313" key="2">
    <source>
        <dbReference type="Proteomes" id="UP000005580"/>
    </source>
</evidence>
<protein>
    <submittedName>
        <fullName evidence="1">Uncharacterized protein</fullName>
    </submittedName>
</protein>
<name>E7RLJ2_9BACT</name>
<dbReference type="AlphaFoldDB" id="E7RLJ2"/>
<reference evidence="1" key="1">
    <citation type="submission" date="2011-01" db="EMBL/GenBank/DDBJ databases">
        <authorList>
            <person name="Muzny D."/>
            <person name="Qin X."/>
            <person name="Buhay C."/>
            <person name="Dugan-Rocha S."/>
            <person name="Ding Y."/>
            <person name="Chen G."/>
            <person name="Hawes A."/>
            <person name="Holder M."/>
            <person name="Jhangiani S."/>
            <person name="Johnson A."/>
            <person name="Khan Z."/>
            <person name="Li Z."/>
            <person name="Liu W."/>
            <person name="Liu X."/>
            <person name="Perez L."/>
            <person name="Shen H."/>
            <person name="Wang Q."/>
            <person name="Watt J."/>
            <person name="Xi L."/>
            <person name="Xin Y."/>
            <person name="Zhou J."/>
            <person name="Deng J."/>
            <person name="Jiang H."/>
            <person name="Liu Y."/>
            <person name="Qu J."/>
            <person name="Song X.-Z."/>
            <person name="Zhang L."/>
            <person name="Villasana D."/>
            <person name="Johnson A."/>
            <person name="Liu J."/>
            <person name="Liyanage D."/>
            <person name="Lorensuhewa L."/>
            <person name="Robinson T."/>
            <person name="Song A."/>
            <person name="Song B.-B."/>
            <person name="Dinh H."/>
            <person name="Thornton R."/>
            <person name="Coyle M."/>
            <person name="Francisco L."/>
            <person name="Jackson L."/>
            <person name="Javaid M."/>
            <person name="Korchina V."/>
            <person name="Kovar C."/>
            <person name="Mata R."/>
            <person name="Mathew T."/>
            <person name="Ngo R."/>
            <person name="Nguyen L."/>
            <person name="Nguyen N."/>
            <person name="Okwuonu G."/>
            <person name="Ongeri F."/>
            <person name="Pham C."/>
            <person name="Simmons D."/>
            <person name="Wilczek-Boney K."/>
            <person name="Hale W."/>
            <person name="Jakkamsetti A."/>
            <person name="Pham P."/>
            <person name="Ruth R."/>
            <person name="San Lucas F."/>
            <person name="Warren J."/>
            <person name="Zhang J."/>
            <person name="Zhao Z."/>
            <person name="Zhou C."/>
            <person name="Zhu D."/>
            <person name="Lee S."/>
            <person name="Bess C."/>
            <person name="Blankenburg K."/>
            <person name="Forbes L."/>
            <person name="Fu Q."/>
            <person name="Gubbala S."/>
            <person name="Hirani K."/>
            <person name="Jayaseelan J.C."/>
            <person name="Lara F."/>
            <person name="Munidasa M."/>
            <person name="Palculict T."/>
            <person name="Patil S."/>
            <person name="Pu L.-L."/>
            <person name="Saada N."/>
            <person name="Tang L."/>
            <person name="Weissenberger G."/>
            <person name="Zhu Y."/>
            <person name="Hemphill L."/>
            <person name="Shang Y."/>
            <person name="Youmans B."/>
            <person name="Ayvaz T."/>
            <person name="Ross M."/>
            <person name="Santibanez J."/>
            <person name="Aqrawi P."/>
            <person name="Gross S."/>
            <person name="Joshi V."/>
            <person name="Fowler G."/>
            <person name="Nazareth L."/>
            <person name="Reid J."/>
            <person name="Worley K."/>
            <person name="Petrosino J."/>
            <person name="Highlander S."/>
            <person name="Gibbs R."/>
        </authorList>
    </citation>
    <scope>NUCLEOTIDE SEQUENCE [LARGE SCALE GENOMIC DNA]</scope>
    <source>
        <strain evidence="1">ATCC 33269</strain>
    </source>
</reference>
<dbReference type="HOGENOM" id="CLU_2635137_0_0_10"/>
<comment type="caution">
    <text evidence="1">The sequence shown here is derived from an EMBL/GenBank/DDBJ whole genome shotgun (WGS) entry which is preliminary data.</text>
</comment>
<keyword evidence="2" id="KW-1185">Reference proteome</keyword>
<gene>
    <name evidence="1" type="ORF">HMPREF0663_10726</name>
</gene>
<evidence type="ECO:0000313" key="1">
    <source>
        <dbReference type="EMBL" id="EFZ38357.1"/>
    </source>
</evidence>
<organism evidence="1 2">
    <name type="scientific">Hoylesella oralis ATCC 33269</name>
    <dbReference type="NCBI Taxonomy" id="873533"/>
    <lineage>
        <taxon>Bacteria</taxon>
        <taxon>Pseudomonadati</taxon>
        <taxon>Bacteroidota</taxon>
        <taxon>Bacteroidia</taxon>
        <taxon>Bacteroidales</taxon>
        <taxon>Prevotellaceae</taxon>
        <taxon>Hoylesella</taxon>
    </lineage>
</organism>